<dbReference type="Proteomes" id="UP001377830">
    <property type="component" value="Chromosome"/>
</dbReference>
<dbReference type="RefSeq" id="WP_261848367.1">
    <property type="nucleotide sequence ID" value="NZ_AP028908.1"/>
</dbReference>
<dbReference type="Gene3D" id="3.40.50.720">
    <property type="entry name" value="NAD(P)-binding Rossmann-like Domain"/>
    <property type="match status" value="1"/>
</dbReference>
<dbReference type="SUPFAM" id="SSF50129">
    <property type="entry name" value="GroES-like"/>
    <property type="match status" value="1"/>
</dbReference>
<dbReference type="PANTHER" id="PTHR43677:SF1">
    <property type="entry name" value="ACRYLYL-COA REDUCTASE ACUI-RELATED"/>
    <property type="match status" value="1"/>
</dbReference>
<evidence type="ECO:0000313" key="3">
    <source>
        <dbReference type="Proteomes" id="UP001377830"/>
    </source>
</evidence>
<dbReference type="Pfam" id="PF08240">
    <property type="entry name" value="ADH_N"/>
    <property type="match status" value="1"/>
</dbReference>
<feature type="domain" description="Enoyl reductase (ER)" evidence="1">
    <location>
        <begin position="13"/>
        <end position="324"/>
    </location>
</feature>
<organism evidence="2 3">
    <name type="scientific">Pectobacterium araliae</name>
    <dbReference type="NCBI Taxonomy" id="3073862"/>
    <lineage>
        <taxon>Bacteria</taxon>
        <taxon>Pseudomonadati</taxon>
        <taxon>Pseudomonadota</taxon>
        <taxon>Gammaproteobacteria</taxon>
        <taxon>Enterobacterales</taxon>
        <taxon>Pectobacteriaceae</taxon>
        <taxon>Pectobacterium</taxon>
    </lineage>
</organism>
<accession>A0ABN7A2G0</accession>
<dbReference type="InterPro" id="IPR020843">
    <property type="entry name" value="ER"/>
</dbReference>
<dbReference type="InterPro" id="IPR011032">
    <property type="entry name" value="GroES-like_sf"/>
</dbReference>
<evidence type="ECO:0000313" key="2">
    <source>
        <dbReference type="EMBL" id="BES85211.1"/>
    </source>
</evidence>
<name>A0ABN7A2G0_9GAMM</name>
<reference evidence="3" key="1">
    <citation type="journal article" date="2024" name="Int. J. Syst. Evol. Microbiol.">
        <title>Pectobacterium araliae sp. nov., a pathogen causing bacterial soft rot of Japanese angelica tree in Japan.</title>
        <authorList>
            <person name="Sawada H."/>
            <person name="Someya N."/>
            <person name="Morohoshi T."/>
            <person name="Ono M."/>
            <person name="Satou M."/>
        </authorList>
    </citation>
    <scope>NUCLEOTIDE SEQUENCE [LARGE SCALE GENOMIC DNA]</scope>
    <source>
        <strain evidence="3">MAFF 302110</strain>
    </source>
</reference>
<proteinExistence type="predicted"/>
<dbReference type="EMBL" id="AP028908">
    <property type="protein sequence ID" value="BES85211.1"/>
    <property type="molecule type" value="Genomic_DNA"/>
</dbReference>
<sequence length="328" mass="34355">MTFKALLATKENGRFAVNPVELDDSDLMQGDVTIAVDYSTVNYKDGLAVTNRFDIVERFPLIPGADLSGTVKSSTHPGIEVGDKVVVNCWGLGQTHHGGFAQKARVPGEWVVKIPAPFSTKDAMAIGTAGYTAMLSVLALERGGITPDSGDILVTGANGGAGSVAIALLSKLGYRVIASTGRPEEAAYLHALGAAEIIDRHTLSGQGAPIATERWAGAIDAIGSHTLANVLTQTRYGGVVAAFGMAQGIDLPASVLPFILRNVTLAGIDAVNAPQAIRIEAWKRLVRDLDLDKLARTVRVIGLTDVLALASQIVEGKVRGRTVVDVNA</sequence>
<evidence type="ECO:0000259" key="1">
    <source>
        <dbReference type="SMART" id="SM00829"/>
    </source>
</evidence>
<dbReference type="InterPro" id="IPR036291">
    <property type="entry name" value="NAD(P)-bd_dom_sf"/>
</dbReference>
<dbReference type="InterPro" id="IPR013149">
    <property type="entry name" value="ADH-like_C"/>
</dbReference>
<dbReference type="SUPFAM" id="SSF51735">
    <property type="entry name" value="NAD(P)-binding Rossmann-fold domains"/>
    <property type="match status" value="1"/>
</dbReference>
<dbReference type="SMART" id="SM00829">
    <property type="entry name" value="PKS_ER"/>
    <property type="match status" value="1"/>
</dbReference>
<dbReference type="Gene3D" id="3.90.180.10">
    <property type="entry name" value="Medium-chain alcohol dehydrogenases, catalytic domain"/>
    <property type="match status" value="1"/>
</dbReference>
<dbReference type="NCBIfam" id="TIGR02823">
    <property type="entry name" value="oxido_YhdH"/>
    <property type="match status" value="1"/>
</dbReference>
<gene>
    <name evidence="2" type="ORF">PEC302110_23080</name>
</gene>
<dbReference type="PANTHER" id="PTHR43677">
    <property type="entry name" value="SHORT-CHAIN DEHYDROGENASE/REDUCTASE"/>
    <property type="match status" value="1"/>
</dbReference>
<dbReference type="CDD" id="cd08288">
    <property type="entry name" value="MDR_yhdh"/>
    <property type="match status" value="1"/>
</dbReference>
<protein>
    <submittedName>
        <fullName evidence="2">MDR family oxidoreductase</fullName>
    </submittedName>
</protein>
<dbReference type="Pfam" id="PF00107">
    <property type="entry name" value="ADH_zinc_N"/>
    <property type="match status" value="1"/>
</dbReference>
<dbReference type="InterPro" id="IPR014188">
    <property type="entry name" value="Acrylyl-CoA_reductase_AcuI"/>
</dbReference>
<keyword evidence="3" id="KW-1185">Reference proteome</keyword>
<dbReference type="InterPro" id="IPR051397">
    <property type="entry name" value="Zn-ADH-like_protein"/>
</dbReference>
<dbReference type="InterPro" id="IPR013154">
    <property type="entry name" value="ADH-like_N"/>
</dbReference>